<protein>
    <submittedName>
        <fullName evidence="1">Uncharacterized protein</fullName>
    </submittedName>
</protein>
<reference evidence="2" key="2">
    <citation type="submission" date="2015-01" db="EMBL/GenBank/DDBJ databases">
        <title>Evolutionary Origins and Diversification of the Mycorrhizal Mutualists.</title>
        <authorList>
            <consortium name="DOE Joint Genome Institute"/>
            <consortium name="Mycorrhizal Genomics Consortium"/>
            <person name="Kohler A."/>
            <person name="Kuo A."/>
            <person name="Nagy L.G."/>
            <person name="Floudas D."/>
            <person name="Copeland A."/>
            <person name="Barry K.W."/>
            <person name="Cichocki N."/>
            <person name="Veneault-Fourrey C."/>
            <person name="LaButti K."/>
            <person name="Lindquist E.A."/>
            <person name="Lipzen A."/>
            <person name="Lundell T."/>
            <person name="Morin E."/>
            <person name="Murat C."/>
            <person name="Riley R."/>
            <person name="Ohm R."/>
            <person name="Sun H."/>
            <person name="Tunlid A."/>
            <person name="Henrissat B."/>
            <person name="Grigoriev I.V."/>
            <person name="Hibbett D.S."/>
            <person name="Martin F."/>
        </authorList>
    </citation>
    <scope>NUCLEOTIDE SEQUENCE [LARGE SCALE GENOMIC DNA]</scope>
    <source>
        <strain evidence="2">F 1598</strain>
    </source>
</reference>
<proteinExistence type="predicted"/>
<keyword evidence="2" id="KW-1185">Reference proteome</keyword>
<organism evidence="1 2">
    <name type="scientific">Piloderma croceum (strain F 1598)</name>
    <dbReference type="NCBI Taxonomy" id="765440"/>
    <lineage>
        <taxon>Eukaryota</taxon>
        <taxon>Fungi</taxon>
        <taxon>Dikarya</taxon>
        <taxon>Basidiomycota</taxon>
        <taxon>Agaricomycotina</taxon>
        <taxon>Agaricomycetes</taxon>
        <taxon>Agaricomycetidae</taxon>
        <taxon>Atheliales</taxon>
        <taxon>Atheliaceae</taxon>
        <taxon>Piloderma</taxon>
    </lineage>
</organism>
<reference evidence="1 2" key="1">
    <citation type="submission" date="2014-04" db="EMBL/GenBank/DDBJ databases">
        <authorList>
            <consortium name="DOE Joint Genome Institute"/>
            <person name="Kuo A."/>
            <person name="Tarkka M."/>
            <person name="Buscot F."/>
            <person name="Kohler A."/>
            <person name="Nagy L.G."/>
            <person name="Floudas D."/>
            <person name="Copeland A."/>
            <person name="Barry K.W."/>
            <person name="Cichocki N."/>
            <person name="Veneault-Fourrey C."/>
            <person name="LaButti K."/>
            <person name="Lindquist E.A."/>
            <person name="Lipzen A."/>
            <person name="Lundell T."/>
            <person name="Morin E."/>
            <person name="Murat C."/>
            <person name="Sun H."/>
            <person name="Tunlid A."/>
            <person name="Henrissat B."/>
            <person name="Grigoriev I.V."/>
            <person name="Hibbett D.S."/>
            <person name="Martin F."/>
            <person name="Nordberg H.P."/>
            <person name="Cantor M.N."/>
            <person name="Hua S.X."/>
        </authorList>
    </citation>
    <scope>NUCLEOTIDE SEQUENCE [LARGE SCALE GENOMIC DNA]</scope>
    <source>
        <strain evidence="1 2">F 1598</strain>
    </source>
</reference>
<dbReference type="Proteomes" id="UP000054166">
    <property type="component" value="Unassembled WGS sequence"/>
</dbReference>
<dbReference type="AlphaFoldDB" id="A0A0C3CKB4"/>
<dbReference type="InParanoid" id="A0A0C3CKB4"/>
<accession>A0A0C3CKB4</accession>
<evidence type="ECO:0000313" key="2">
    <source>
        <dbReference type="Proteomes" id="UP000054166"/>
    </source>
</evidence>
<evidence type="ECO:0000313" key="1">
    <source>
        <dbReference type="EMBL" id="KIM90097.1"/>
    </source>
</evidence>
<sequence length="59" mass="6371">MRLLKGQRQLIATADSGLRSFTIVPALLLLLACFANAAPTLPGSFLDFVFIVVMNAHPE</sequence>
<dbReference type="PROSITE" id="PS51257">
    <property type="entry name" value="PROKAR_LIPOPROTEIN"/>
    <property type="match status" value="1"/>
</dbReference>
<name>A0A0C3CKB4_PILCF</name>
<dbReference type="EMBL" id="KN832973">
    <property type="protein sequence ID" value="KIM90097.1"/>
    <property type="molecule type" value="Genomic_DNA"/>
</dbReference>
<dbReference type="HOGENOM" id="CLU_2961610_0_0_1"/>
<gene>
    <name evidence="1" type="ORF">PILCRDRAFT_811812</name>
</gene>